<dbReference type="InterPro" id="IPR050549">
    <property type="entry name" value="MFS_Trehalose_Transporter"/>
</dbReference>
<evidence type="ECO:0000256" key="6">
    <source>
        <dbReference type="ARBA" id="ARBA00022989"/>
    </source>
</evidence>
<dbReference type="SUPFAM" id="SSF103473">
    <property type="entry name" value="MFS general substrate transporter"/>
    <property type="match status" value="1"/>
</dbReference>
<name>A0A7F5RBI7_AGRPL</name>
<feature type="transmembrane region" description="Helical" evidence="8">
    <location>
        <begin position="424"/>
        <end position="443"/>
    </location>
</feature>
<organism evidence="10 11">
    <name type="scientific">Agrilus planipennis</name>
    <name type="common">Emerald ash borer</name>
    <name type="synonym">Agrilus marcopoli</name>
    <dbReference type="NCBI Taxonomy" id="224129"/>
    <lineage>
        <taxon>Eukaryota</taxon>
        <taxon>Metazoa</taxon>
        <taxon>Ecdysozoa</taxon>
        <taxon>Arthropoda</taxon>
        <taxon>Hexapoda</taxon>
        <taxon>Insecta</taxon>
        <taxon>Pterygota</taxon>
        <taxon>Neoptera</taxon>
        <taxon>Endopterygota</taxon>
        <taxon>Coleoptera</taxon>
        <taxon>Polyphaga</taxon>
        <taxon>Elateriformia</taxon>
        <taxon>Buprestoidea</taxon>
        <taxon>Buprestidae</taxon>
        <taxon>Agrilinae</taxon>
        <taxon>Agrilus</taxon>
    </lineage>
</organism>
<feature type="transmembrane region" description="Helical" evidence="8">
    <location>
        <begin position="86"/>
        <end position="104"/>
    </location>
</feature>
<dbReference type="GO" id="GO:0005886">
    <property type="term" value="C:plasma membrane"/>
    <property type="evidence" value="ECO:0007669"/>
    <property type="project" value="UniProtKB-SubCell"/>
</dbReference>
<dbReference type="PANTHER" id="PTHR48021:SF1">
    <property type="entry name" value="GH07001P-RELATED"/>
    <property type="match status" value="1"/>
</dbReference>
<evidence type="ECO:0000313" key="11">
    <source>
        <dbReference type="RefSeq" id="XP_025833322.1"/>
    </source>
</evidence>
<feature type="transmembrane region" description="Helical" evidence="8">
    <location>
        <begin position="392"/>
        <end position="412"/>
    </location>
</feature>
<dbReference type="InterPro" id="IPR036259">
    <property type="entry name" value="MFS_trans_sf"/>
</dbReference>
<keyword evidence="4" id="KW-0762">Sugar transport</keyword>
<reference evidence="11" key="1">
    <citation type="submission" date="2025-08" db="UniProtKB">
        <authorList>
            <consortium name="RefSeq"/>
        </authorList>
    </citation>
    <scope>IDENTIFICATION</scope>
    <source>
        <tissue evidence="11">Entire body</tissue>
    </source>
</reference>
<dbReference type="RefSeq" id="XP_025833322.1">
    <property type="nucleotide sequence ID" value="XM_025977537.1"/>
</dbReference>
<feature type="transmembrane region" description="Helical" evidence="8">
    <location>
        <begin position="116"/>
        <end position="133"/>
    </location>
</feature>
<feature type="transmembrane region" description="Helical" evidence="8">
    <location>
        <begin position="50"/>
        <end position="79"/>
    </location>
</feature>
<dbReference type="InParanoid" id="A0A7F5RBI7"/>
<dbReference type="AlphaFoldDB" id="A0A7F5RBI7"/>
<evidence type="ECO:0000256" key="8">
    <source>
        <dbReference type="SAM" id="Phobius"/>
    </source>
</evidence>
<keyword evidence="3" id="KW-1003">Cell membrane</keyword>
<gene>
    <name evidence="11" type="primary">LOC108740458</name>
</gene>
<dbReference type="PROSITE" id="PS50850">
    <property type="entry name" value="MFS"/>
    <property type="match status" value="1"/>
</dbReference>
<dbReference type="Proteomes" id="UP000192223">
    <property type="component" value="Unplaced"/>
</dbReference>
<feature type="transmembrane region" description="Helical" evidence="8">
    <location>
        <begin position="257"/>
        <end position="275"/>
    </location>
</feature>
<evidence type="ECO:0000256" key="1">
    <source>
        <dbReference type="ARBA" id="ARBA00004651"/>
    </source>
</evidence>
<dbReference type="Pfam" id="PF00083">
    <property type="entry name" value="Sugar_tr"/>
    <property type="match status" value="1"/>
</dbReference>
<protein>
    <submittedName>
        <fullName evidence="11">Facilitated trehalose transporter Tret1-like</fullName>
    </submittedName>
</protein>
<dbReference type="GeneID" id="108740458"/>
<dbReference type="InterPro" id="IPR005829">
    <property type="entry name" value="Sugar_transporter_CS"/>
</dbReference>
<keyword evidence="10" id="KW-1185">Reference proteome</keyword>
<dbReference type="InterPro" id="IPR005828">
    <property type="entry name" value="MFS_sugar_transport-like"/>
</dbReference>
<sequence>MLRKKLLNLRHRQYIYCICAIATTAAASIHDSWSSTFLPQIRSKNSPIGVILNTIQSSTVVSMNGVGGTLGSIITIWIMDIFGRKAVLIAAGSCNLISWALMYFANGIEILCISRILGGIAIGLSLNCGTVYLGEISHNDNRGRLNFLMTILRLFGTDIGFIIGPYVSFKTFALLSVGASIIPVISTCIIPESPYHLIKKGKKEKAKTVIKKLANDATDENSLEKEFQDISFSVEKDMRNKGTIYELLTNKIYRRSLLIHLGLKMIFVCCGNVVIKSYMQTIIKATGSSMSSNTASVIFGIISFISAITSGQLIDRFGRRPLLMVSSLLCSISMFCLGLYFYLQNATSFNIDSISWLPVTSLMLFEVFVAIGILSIHYVIAAELYPINIKGVAVSALAFLAQALAMALQFSFEPLSEILGEYTCLWFFSVCCLLGFLFGLFILPETKGKSFDEIQRIFNRRKSEKIIRSKNEEAGRF</sequence>
<keyword evidence="7 8" id="KW-0472">Membrane</keyword>
<dbReference type="OrthoDB" id="6780603at2759"/>
<dbReference type="KEGG" id="apln:108740458"/>
<keyword evidence="2" id="KW-0813">Transport</keyword>
<feature type="transmembrane region" description="Helical" evidence="8">
    <location>
        <begin position="12"/>
        <end position="30"/>
    </location>
</feature>
<keyword evidence="6 8" id="KW-1133">Transmembrane helix</keyword>
<dbReference type="FunFam" id="1.20.1250.20:FF:000218">
    <property type="entry name" value="facilitated trehalose transporter Tret1"/>
    <property type="match status" value="1"/>
</dbReference>
<evidence type="ECO:0000313" key="10">
    <source>
        <dbReference type="Proteomes" id="UP000192223"/>
    </source>
</evidence>
<evidence type="ECO:0000259" key="9">
    <source>
        <dbReference type="PROSITE" id="PS50850"/>
    </source>
</evidence>
<evidence type="ECO:0000256" key="3">
    <source>
        <dbReference type="ARBA" id="ARBA00022475"/>
    </source>
</evidence>
<evidence type="ECO:0000256" key="4">
    <source>
        <dbReference type="ARBA" id="ARBA00022597"/>
    </source>
</evidence>
<dbReference type="GO" id="GO:0022857">
    <property type="term" value="F:transmembrane transporter activity"/>
    <property type="evidence" value="ECO:0007669"/>
    <property type="project" value="InterPro"/>
</dbReference>
<keyword evidence="5 8" id="KW-0812">Transmembrane</keyword>
<feature type="domain" description="Major facilitator superfamily (MFS) profile" evidence="9">
    <location>
        <begin position="1"/>
        <end position="447"/>
    </location>
</feature>
<evidence type="ECO:0000256" key="7">
    <source>
        <dbReference type="ARBA" id="ARBA00023136"/>
    </source>
</evidence>
<feature type="transmembrane region" description="Helical" evidence="8">
    <location>
        <begin position="295"/>
        <end position="314"/>
    </location>
</feature>
<feature type="transmembrane region" description="Helical" evidence="8">
    <location>
        <begin position="172"/>
        <end position="190"/>
    </location>
</feature>
<comment type="subcellular location">
    <subcellularLocation>
        <location evidence="1">Cell membrane</location>
        <topology evidence="1">Multi-pass membrane protein</topology>
    </subcellularLocation>
</comment>
<proteinExistence type="predicted"/>
<accession>A0A7F5RBI7</accession>
<dbReference type="PROSITE" id="PS00216">
    <property type="entry name" value="SUGAR_TRANSPORT_1"/>
    <property type="match status" value="2"/>
</dbReference>
<feature type="transmembrane region" description="Helical" evidence="8">
    <location>
        <begin position="321"/>
        <end position="343"/>
    </location>
</feature>
<evidence type="ECO:0000256" key="2">
    <source>
        <dbReference type="ARBA" id="ARBA00022448"/>
    </source>
</evidence>
<dbReference type="PROSITE" id="PS00217">
    <property type="entry name" value="SUGAR_TRANSPORT_2"/>
    <property type="match status" value="1"/>
</dbReference>
<feature type="transmembrane region" description="Helical" evidence="8">
    <location>
        <begin position="355"/>
        <end position="380"/>
    </location>
</feature>
<dbReference type="Gene3D" id="1.20.1250.20">
    <property type="entry name" value="MFS general substrate transporter like domains"/>
    <property type="match status" value="1"/>
</dbReference>
<dbReference type="PANTHER" id="PTHR48021">
    <property type="match status" value="1"/>
</dbReference>
<feature type="transmembrane region" description="Helical" evidence="8">
    <location>
        <begin position="145"/>
        <end position="166"/>
    </location>
</feature>
<dbReference type="InterPro" id="IPR020846">
    <property type="entry name" value="MFS_dom"/>
</dbReference>
<evidence type="ECO:0000256" key="5">
    <source>
        <dbReference type="ARBA" id="ARBA00022692"/>
    </source>
</evidence>